<evidence type="ECO:0000313" key="1">
    <source>
        <dbReference type="EMBL" id="ENH99971.1"/>
    </source>
</evidence>
<reference evidence="2" key="2">
    <citation type="journal article" date="2013" name="PLoS Genet.">
        <title>Comparative genome structure, secondary metabolite, and effector coding capacity across Cochliobolus pathogens.</title>
        <authorList>
            <person name="Condon B.J."/>
            <person name="Leng Y."/>
            <person name="Wu D."/>
            <person name="Bushley K.E."/>
            <person name="Ohm R.A."/>
            <person name="Otillar R."/>
            <person name="Martin J."/>
            <person name="Schackwitz W."/>
            <person name="Grimwood J."/>
            <person name="MohdZainudin N."/>
            <person name="Xue C."/>
            <person name="Wang R."/>
            <person name="Manning V.A."/>
            <person name="Dhillon B."/>
            <person name="Tu Z.J."/>
            <person name="Steffenson B.J."/>
            <person name="Salamov A."/>
            <person name="Sun H."/>
            <person name="Lowry S."/>
            <person name="LaButti K."/>
            <person name="Han J."/>
            <person name="Copeland A."/>
            <person name="Lindquist E."/>
            <person name="Barry K."/>
            <person name="Schmutz J."/>
            <person name="Baker S.E."/>
            <person name="Ciuffetti L.M."/>
            <person name="Grigoriev I.V."/>
            <person name="Zhong S."/>
            <person name="Turgeon B.G."/>
        </authorList>
    </citation>
    <scope>NUCLEOTIDE SEQUENCE [LARGE SCALE GENOMIC DNA]</scope>
    <source>
        <strain evidence="2">C4 / ATCC 48331 / race T</strain>
    </source>
</reference>
<keyword evidence="2" id="KW-1185">Reference proteome</keyword>
<accession>N4X447</accession>
<dbReference type="InterPro" id="IPR032710">
    <property type="entry name" value="NTF2-like_dom_sf"/>
</dbReference>
<protein>
    <recommendedName>
        <fullName evidence="3">SnoaL-like domain-containing protein</fullName>
    </recommendedName>
</protein>
<dbReference type="AlphaFoldDB" id="N4X447"/>
<name>N4X447_COCH4</name>
<sequence>DGFFFGNPSLDCEFVSQPRIYSIFSSLETDVTNLINHIAPDVDFTVVGHQPLAGHYHDLKHFYVNALYRLNNCIRLKYPDEYRIELQYITGGCDQKWSVQEVLFSGRANNGENWSMVNVWITRWEHDKMVEIRTYVDAARVTELLHDNEVWSNSSTHSDHTTFLPGPRGMPQTSALESLLAKIGY</sequence>
<dbReference type="Gene3D" id="3.10.450.50">
    <property type="match status" value="1"/>
</dbReference>
<dbReference type="EMBL" id="KB733479">
    <property type="protein sequence ID" value="ENH99971.1"/>
    <property type="molecule type" value="Genomic_DNA"/>
</dbReference>
<evidence type="ECO:0000313" key="2">
    <source>
        <dbReference type="Proteomes" id="UP000012338"/>
    </source>
</evidence>
<dbReference type="Proteomes" id="UP000012338">
    <property type="component" value="Unassembled WGS sequence"/>
</dbReference>
<feature type="non-terminal residue" evidence="1">
    <location>
        <position position="185"/>
    </location>
</feature>
<proteinExistence type="predicted"/>
<reference evidence="1 2" key="1">
    <citation type="journal article" date="2012" name="PLoS Pathog.">
        <title>Diverse lifestyles and strategies of plant pathogenesis encoded in the genomes of eighteen Dothideomycetes fungi.</title>
        <authorList>
            <person name="Ohm R.A."/>
            <person name="Feau N."/>
            <person name="Henrissat B."/>
            <person name="Schoch C.L."/>
            <person name="Horwitz B.A."/>
            <person name="Barry K.W."/>
            <person name="Condon B.J."/>
            <person name="Copeland A.C."/>
            <person name="Dhillon B."/>
            <person name="Glaser F."/>
            <person name="Hesse C.N."/>
            <person name="Kosti I."/>
            <person name="LaButti K."/>
            <person name="Lindquist E.A."/>
            <person name="Lucas S."/>
            <person name="Salamov A.A."/>
            <person name="Bradshaw R.E."/>
            <person name="Ciuffetti L."/>
            <person name="Hamelin R.C."/>
            <person name="Kema G.H.J."/>
            <person name="Lawrence C."/>
            <person name="Scott J.A."/>
            <person name="Spatafora J.W."/>
            <person name="Turgeon B.G."/>
            <person name="de Wit P.J.G.M."/>
            <person name="Zhong S."/>
            <person name="Goodwin S.B."/>
            <person name="Grigoriev I.V."/>
        </authorList>
    </citation>
    <scope>NUCLEOTIDE SEQUENCE [LARGE SCALE GENOMIC DNA]</scope>
    <source>
        <strain evidence="2">C4 / ATCC 48331 / race T</strain>
    </source>
</reference>
<dbReference type="HOGENOM" id="CLU_092151_0_0_1"/>
<dbReference type="SUPFAM" id="SSF54427">
    <property type="entry name" value="NTF2-like"/>
    <property type="match status" value="1"/>
</dbReference>
<evidence type="ECO:0008006" key="3">
    <source>
        <dbReference type="Google" id="ProtNLM"/>
    </source>
</evidence>
<dbReference type="OrthoDB" id="10264449at2759"/>
<organism evidence="1 2">
    <name type="scientific">Cochliobolus heterostrophus (strain C4 / ATCC 48331 / race T)</name>
    <name type="common">Southern corn leaf blight fungus</name>
    <name type="synonym">Bipolaris maydis</name>
    <dbReference type="NCBI Taxonomy" id="665024"/>
    <lineage>
        <taxon>Eukaryota</taxon>
        <taxon>Fungi</taxon>
        <taxon>Dikarya</taxon>
        <taxon>Ascomycota</taxon>
        <taxon>Pezizomycotina</taxon>
        <taxon>Dothideomycetes</taxon>
        <taxon>Pleosporomycetidae</taxon>
        <taxon>Pleosporales</taxon>
        <taxon>Pleosporineae</taxon>
        <taxon>Pleosporaceae</taxon>
        <taxon>Bipolaris</taxon>
    </lineage>
</organism>
<feature type="non-terminal residue" evidence="1">
    <location>
        <position position="1"/>
    </location>
</feature>
<gene>
    <name evidence="1" type="ORF">COCC4DRAFT_114281</name>
</gene>